<dbReference type="Proteomes" id="UP001597163">
    <property type="component" value="Unassembled WGS sequence"/>
</dbReference>
<gene>
    <name evidence="5" type="ORF">ACFQ2E_00360</name>
</gene>
<comment type="catalytic activity">
    <reaction evidence="1">
        <text>Hydrolysis of alpha-(2-&gt;3)-, alpha-(2-&gt;6)-, alpha-(2-&gt;8)- glycosidic linkages of terminal sialic acid residues in oligosaccharides, glycoproteins, glycolipids, colominic acid and synthetic substrates.</text>
        <dbReference type="EC" id="3.2.1.18"/>
    </reaction>
</comment>
<dbReference type="PANTHER" id="PTHR10628">
    <property type="entry name" value="SIALIDASE"/>
    <property type="match status" value="1"/>
</dbReference>
<evidence type="ECO:0000259" key="4">
    <source>
        <dbReference type="Pfam" id="PF13088"/>
    </source>
</evidence>
<dbReference type="CDD" id="cd15482">
    <property type="entry name" value="Sialidase_non-viral"/>
    <property type="match status" value="1"/>
</dbReference>
<accession>A0ABW3R6Z1</accession>
<keyword evidence="6" id="KW-1185">Reference proteome</keyword>
<dbReference type="RefSeq" id="WP_311934992.1">
    <property type="nucleotide sequence ID" value="NZ_JAVSCK010000001.1"/>
</dbReference>
<comment type="similarity">
    <text evidence="2">Belongs to the glycosyl hydrolase 33 family.</text>
</comment>
<dbReference type="Gene3D" id="2.120.10.10">
    <property type="match status" value="1"/>
</dbReference>
<evidence type="ECO:0000256" key="2">
    <source>
        <dbReference type="ARBA" id="ARBA00009348"/>
    </source>
</evidence>
<dbReference type="SUPFAM" id="SSF50939">
    <property type="entry name" value="Sialidases"/>
    <property type="match status" value="1"/>
</dbReference>
<organism evidence="5 6">
    <name type="scientific">Hwangdonia seohaensis</name>
    <dbReference type="NCBI Taxonomy" id="1240727"/>
    <lineage>
        <taxon>Bacteria</taxon>
        <taxon>Pseudomonadati</taxon>
        <taxon>Bacteroidota</taxon>
        <taxon>Flavobacteriia</taxon>
        <taxon>Flavobacteriales</taxon>
        <taxon>Flavobacteriaceae</taxon>
        <taxon>Hwangdonia</taxon>
    </lineage>
</organism>
<dbReference type="PANTHER" id="PTHR10628:SF30">
    <property type="entry name" value="EXO-ALPHA-SIALIDASE"/>
    <property type="match status" value="1"/>
</dbReference>
<evidence type="ECO:0000313" key="6">
    <source>
        <dbReference type="Proteomes" id="UP001597163"/>
    </source>
</evidence>
<name>A0ABW3R6Z1_9FLAO</name>
<evidence type="ECO:0000256" key="3">
    <source>
        <dbReference type="ARBA" id="ARBA00012733"/>
    </source>
</evidence>
<dbReference type="PROSITE" id="PS51257">
    <property type="entry name" value="PROKAR_LIPOPROTEIN"/>
    <property type="match status" value="1"/>
</dbReference>
<dbReference type="InterPro" id="IPR011040">
    <property type="entry name" value="Sialidase"/>
</dbReference>
<sequence length="386" mass="42886">MKRSLFFAFVAILSVSCLNKKTEKSAKLNPVETRGTSKLNTLFKPGEQGYACFRIPAVITTNNGSVIAFSEARKSGCSDTGDIDLVMKKSTDNGLTWSALQVIWDDNDNVCGNPAPVLDAETGTIHLLTTWNNGKDHESDIINGTSMDSRLIYQLTSTNNGQTWSEPKNITSSVKKPNWTWYATGPVHGIQLKKGAHKGRLVIPCDHIEKETKKYYSHVFYSDDHGVSWKLGGTTPFDQVNECTVAQLSNGDLLLNMRNYNREAVKARQIAISKDGGDTWIDQKFDTQLPEPRCQGALLSVKNEAKNVLLFTNPADSIARVNMTLSVSDNDGLSWEKKIPIYESHAAYSDLTELENGNILVLYEAGENNPYEGIHYKVIPKKNIYN</sequence>
<proteinExistence type="inferred from homology"/>
<dbReference type="InterPro" id="IPR026856">
    <property type="entry name" value="Sialidase_fam"/>
</dbReference>
<comment type="caution">
    <text evidence="5">The sequence shown here is derived from an EMBL/GenBank/DDBJ whole genome shotgun (WGS) entry which is preliminary data.</text>
</comment>
<feature type="domain" description="Sialidase" evidence="4">
    <location>
        <begin position="76"/>
        <end position="359"/>
    </location>
</feature>
<dbReference type="EC" id="3.2.1.18" evidence="3"/>
<protein>
    <recommendedName>
        <fullName evidence="3">exo-alpha-sialidase</fullName>
        <ecNumber evidence="3">3.2.1.18</ecNumber>
    </recommendedName>
</protein>
<reference evidence="6" key="1">
    <citation type="journal article" date="2019" name="Int. J. Syst. Evol. Microbiol.">
        <title>The Global Catalogue of Microorganisms (GCM) 10K type strain sequencing project: providing services to taxonomists for standard genome sequencing and annotation.</title>
        <authorList>
            <consortium name="The Broad Institute Genomics Platform"/>
            <consortium name="The Broad Institute Genome Sequencing Center for Infectious Disease"/>
            <person name="Wu L."/>
            <person name="Ma J."/>
        </authorList>
    </citation>
    <scope>NUCLEOTIDE SEQUENCE [LARGE SCALE GENOMIC DNA]</scope>
    <source>
        <strain evidence="6">CCUG 63246</strain>
    </source>
</reference>
<evidence type="ECO:0000313" key="5">
    <source>
        <dbReference type="EMBL" id="MFD1160846.1"/>
    </source>
</evidence>
<dbReference type="InterPro" id="IPR036278">
    <property type="entry name" value="Sialidase_sf"/>
</dbReference>
<dbReference type="EMBL" id="JBHTLJ010000001">
    <property type="protein sequence ID" value="MFD1160846.1"/>
    <property type="molecule type" value="Genomic_DNA"/>
</dbReference>
<evidence type="ECO:0000256" key="1">
    <source>
        <dbReference type="ARBA" id="ARBA00000427"/>
    </source>
</evidence>
<dbReference type="Pfam" id="PF13088">
    <property type="entry name" value="BNR_2"/>
    <property type="match status" value="1"/>
</dbReference>